<accession>A0A0K2TQI8</accession>
<name>A0A0K2TQI8_LEPSM</name>
<dbReference type="EMBL" id="HACA01010922">
    <property type="protein sequence ID" value="CDW28283.1"/>
    <property type="molecule type" value="Transcribed_RNA"/>
</dbReference>
<sequence>KRRKDASVLSLQKEQSLSISSFFDLLVKTVDVARRYCSHLSLESVKEFLITDLHPILSIPVSVLFSFWNPLETKIIGVVCYFHFHKFLRTYCILRPQTQCKIVIYK</sequence>
<evidence type="ECO:0000313" key="1">
    <source>
        <dbReference type="EMBL" id="CDW28283.1"/>
    </source>
</evidence>
<organism evidence="1">
    <name type="scientific">Lepeophtheirus salmonis</name>
    <name type="common">Salmon louse</name>
    <name type="synonym">Caligus salmonis</name>
    <dbReference type="NCBI Taxonomy" id="72036"/>
    <lineage>
        <taxon>Eukaryota</taxon>
        <taxon>Metazoa</taxon>
        <taxon>Ecdysozoa</taxon>
        <taxon>Arthropoda</taxon>
        <taxon>Crustacea</taxon>
        <taxon>Multicrustacea</taxon>
        <taxon>Hexanauplia</taxon>
        <taxon>Copepoda</taxon>
        <taxon>Siphonostomatoida</taxon>
        <taxon>Caligidae</taxon>
        <taxon>Lepeophtheirus</taxon>
    </lineage>
</organism>
<reference evidence="1" key="1">
    <citation type="submission" date="2014-05" db="EMBL/GenBank/DDBJ databases">
        <authorList>
            <person name="Chronopoulou M."/>
        </authorList>
    </citation>
    <scope>NUCLEOTIDE SEQUENCE</scope>
    <source>
        <tissue evidence="1">Whole organism</tissue>
    </source>
</reference>
<feature type="non-terminal residue" evidence="1">
    <location>
        <position position="1"/>
    </location>
</feature>
<dbReference type="AlphaFoldDB" id="A0A0K2TQI8"/>
<protein>
    <submittedName>
        <fullName evidence="1">Uncharacterized protein</fullName>
    </submittedName>
</protein>
<proteinExistence type="predicted"/>